<sequence length="151" mass="15583">MTNALWRAQLALVWAYGLAIFCFLFALLGGPHGGTSGSVYDMVYGPLPDGVSVRGSVASPVTWLTAAAMAVAWLAPLAAVVLAWSGRRALRSGGETGDTGLRDRVQAGTLAAAAIAVSYLTPVGWTLVYGLTRWTAMNIWGEGPDAGSLGG</sequence>
<proteinExistence type="predicted"/>
<keyword evidence="3" id="KW-1185">Reference proteome</keyword>
<keyword evidence="1" id="KW-0472">Membrane</keyword>
<organism evidence="2 3">
    <name type="scientific">Dactylosporangium vinaceum</name>
    <dbReference type="NCBI Taxonomy" id="53362"/>
    <lineage>
        <taxon>Bacteria</taxon>
        <taxon>Bacillati</taxon>
        <taxon>Actinomycetota</taxon>
        <taxon>Actinomycetes</taxon>
        <taxon>Micromonosporales</taxon>
        <taxon>Micromonosporaceae</taxon>
        <taxon>Dactylosporangium</taxon>
    </lineage>
</organism>
<feature type="transmembrane region" description="Helical" evidence="1">
    <location>
        <begin position="61"/>
        <end position="84"/>
    </location>
</feature>
<reference evidence="2 3" key="1">
    <citation type="submission" date="2024-09" db="EMBL/GenBank/DDBJ databases">
        <authorList>
            <person name="Sun Q."/>
            <person name="Mori K."/>
        </authorList>
    </citation>
    <scope>NUCLEOTIDE SEQUENCE [LARGE SCALE GENOMIC DNA]</scope>
    <source>
        <strain evidence="2 3">JCM 3307</strain>
    </source>
</reference>
<gene>
    <name evidence="2" type="ORF">ACFFTR_52895</name>
</gene>
<keyword evidence="1" id="KW-0812">Transmembrane</keyword>
<dbReference type="RefSeq" id="WP_223104758.1">
    <property type="nucleotide sequence ID" value="NZ_CP061913.1"/>
</dbReference>
<keyword evidence="1" id="KW-1133">Transmembrane helix</keyword>
<accession>A0ABV5MSF7</accession>
<evidence type="ECO:0000313" key="2">
    <source>
        <dbReference type="EMBL" id="MFB9451816.1"/>
    </source>
</evidence>
<dbReference type="EMBL" id="JBHMCA010000092">
    <property type="protein sequence ID" value="MFB9451816.1"/>
    <property type="molecule type" value="Genomic_DNA"/>
</dbReference>
<dbReference type="Proteomes" id="UP001589608">
    <property type="component" value="Unassembled WGS sequence"/>
</dbReference>
<protein>
    <submittedName>
        <fullName evidence="2">Uncharacterized protein</fullName>
    </submittedName>
</protein>
<evidence type="ECO:0000256" key="1">
    <source>
        <dbReference type="SAM" id="Phobius"/>
    </source>
</evidence>
<name>A0ABV5MSF7_9ACTN</name>
<evidence type="ECO:0000313" key="3">
    <source>
        <dbReference type="Proteomes" id="UP001589608"/>
    </source>
</evidence>
<comment type="caution">
    <text evidence="2">The sequence shown here is derived from an EMBL/GenBank/DDBJ whole genome shotgun (WGS) entry which is preliminary data.</text>
</comment>
<feature type="transmembrane region" description="Helical" evidence="1">
    <location>
        <begin position="105"/>
        <end position="128"/>
    </location>
</feature>